<dbReference type="InterPro" id="IPR024173">
    <property type="entry name" value="Pesterase_MJ0037-like"/>
</dbReference>
<dbReference type="PANTHER" id="PTHR39323">
    <property type="entry name" value="BLR1149 PROTEIN"/>
    <property type="match status" value="1"/>
</dbReference>
<dbReference type="AlphaFoldDB" id="A0A1A9LF93"/>
<dbReference type="GO" id="GO:0016787">
    <property type="term" value="F:hydrolase activity"/>
    <property type="evidence" value="ECO:0007669"/>
    <property type="project" value="InterPro"/>
</dbReference>
<dbReference type="Proteomes" id="UP000077552">
    <property type="component" value="Unassembled WGS sequence"/>
</dbReference>
<dbReference type="Gene3D" id="3.60.21.10">
    <property type="match status" value="1"/>
</dbReference>
<dbReference type="EMBL" id="LXIE01000023">
    <property type="protein sequence ID" value="OAD91065.1"/>
    <property type="molecule type" value="Genomic_DNA"/>
</dbReference>
<dbReference type="PANTHER" id="PTHR39323:SF1">
    <property type="entry name" value="BLR1149 PROTEIN"/>
    <property type="match status" value="1"/>
</dbReference>
<dbReference type="RefSeq" id="WP_068762155.1">
    <property type="nucleotide sequence ID" value="NZ_LXIE01000023.1"/>
</dbReference>
<evidence type="ECO:0000259" key="1">
    <source>
        <dbReference type="Pfam" id="PF00149"/>
    </source>
</evidence>
<protein>
    <submittedName>
        <fullName evidence="2">Metallophosphoesterase</fullName>
    </submittedName>
</protein>
<dbReference type="InterPro" id="IPR004843">
    <property type="entry name" value="Calcineurin-like_PHP"/>
</dbReference>
<dbReference type="PIRSF" id="PIRSF000887">
    <property type="entry name" value="Pesterase_MJ0037"/>
    <property type="match status" value="1"/>
</dbReference>
<dbReference type="InterPro" id="IPR029052">
    <property type="entry name" value="Metallo-depent_PP-like"/>
</dbReference>
<keyword evidence="3" id="KW-1185">Reference proteome</keyword>
<reference evidence="2 3" key="1">
    <citation type="submission" date="2016-05" db="EMBL/GenBank/DDBJ databases">
        <title>Genome sequencing of Vitellibacter soesokkakensis RSSK-12.</title>
        <authorList>
            <person name="Thevarajoo S."/>
            <person name="Selvaratnam C."/>
            <person name="Goh K.M."/>
            <person name="Chan K.-G."/>
            <person name="Chong C.S."/>
        </authorList>
    </citation>
    <scope>NUCLEOTIDE SEQUENCE [LARGE SCALE GENOMIC DNA]</scope>
    <source>
        <strain evidence="2 3">RSSK-12</strain>
    </source>
</reference>
<organism evidence="2 3">
    <name type="scientific">Aequorivita soesokkakensis</name>
    <dbReference type="NCBI Taxonomy" id="1385699"/>
    <lineage>
        <taxon>Bacteria</taxon>
        <taxon>Pseudomonadati</taxon>
        <taxon>Bacteroidota</taxon>
        <taxon>Flavobacteriia</taxon>
        <taxon>Flavobacteriales</taxon>
        <taxon>Flavobacteriaceae</taxon>
        <taxon>Aequorivita</taxon>
    </lineage>
</organism>
<evidence type="ECO:0000313" key="2">
    <source>
        <dbReference type="EMBL" id="OAD91065.1"/>
    </source>
</evidence>
<name>A0A1A9LF93_9FLAO</name>
<proteinExistence type="predicted"/>
<comment type="caution">
    <text evidence="2">The sequence shown here is derived from an EMBL/GenBank/DDBJ whole genome shotgun (WGS) entry which is preliminary data.</text>
</comment>
<gene>
    <name evidence="2" type="ORF">A7A78_04415</name>
</gene>
<dbReference type="InterPro" id="IPR026336">
    <property type="entry name" value="PdeM-like"/>
</dbReference>
<accession>A0A1A9LF93</accession>
<feature type="domain" description="Calcineurin-like phosphoesterase" evidence="1">
    <location>
        <begin position="26"/>
        <end position="132"/>
    </location>
</feature>
<dbReference type="Pfam" id="PF00149">
    <property type="entry name" value="Metallophos"/>
    <property type="match status" value="1"/>
</dbReference>
<dbReference type="NCBIfam" id="TIGR04123">
    <property type="entry name" value="P_estr_lig_assc"/>
    <property type="match status" value="1"/>
</dbReference>
<evidence type="ECO:0000313" key="3">
    <source>
        <dbReference type="Proteomes" id="UP000077552"/>
    </source>
</evidence>
<dbReference type="STRING" id="1385699.A7A78_04415"/>
<dbReference type="SUPFAM" id="SSF56300">
    <property type="entry name" value="Metallo-dependent phosphatases"/>
    <property type="match status" value="1"/>
</dbReference>
<dbReference type="OrthoDB" id="9795838at2"/>
<sequence length="216" mass="24748">MIQNIQIKNNFFILHPSGAIFWEDKKMLLIADVHLGKVTHFRKHGAPVPANAAFKNLEKLTEISNQFQPEIICFLGDLFHSKLNEEWQDFEKWVEYTKAEGILISGNHDIIPQYLYEDLGVKVFDDLLLDGFLLTHHPTEIKGTFNFSGHIHPGIRMKGVGRQFVKLPCFYKTETQLILPAFGNFTGKHILNPSEKDEIFAIVEGEVICVSKKIKE</sequence>